<reference evidence="1" key="1">
    <citation type="submission" date="2021-01" db="EMBL/GenBank/DDBJ databases">
        <authorList>
            <consortium name="Genoscope - CEA"/>
            <person name="William W."/>
        </authorList>
    </citation>
    <scope>NUCLEOTIDE SEQUENCE</scope>
</reference>
<evidence type="ECO:0000313" key="2">
    <source>
        <dbReference type="Proteomes" id="UP000689195"/>
    </source>
</evidence>
<protein>
    <submittedName>
        <fullName evidence="1">Uncharacterized protein</fullName>
    </submittedName>
</protein>
<dbReference type="AlphaFoldDB" id="A0A8S1UJX5"/>
<proteinExistence type="predicted"/>
<dbReference type="Proteomes" id="UP000689195">
    <property type="component" value="Unassembled WGS sequence"/>
</dbReference>
<comment type="caution">
    <text evidence="1">The sequence shown here is derived from an EMBL/GenBank/DDBJ whole genome shotgun (WGS) entry which is preliminary data.</text>
</comment>
<dbReference type="EMBL" id="CAJJDO010000042">
    <property type="protein sequence ID" value="CAD8165130.1"/>
    <property type="molecule type" value="Genomic_DNA"/>
</dbReference>
<accession>A0A8S1UJX5</accession>
<gene>
    <name evidence="1" type="ORF">PPENT_87.1.T0420057</name>
</gene>
<organism evidence="1 2">
    <name type="scientific">Paramecium pentaurelia</name>
    <dbReference type="NCBI Taxonomy" id="43138"/>
    <lineage>
        <taxon>Eukaryota</taxon>
        <taxon>Sar</taxon>
        <taxon>Alveolata</taxon>
        <taxon>Ciliophora</taxon>
        <taxon>Intramacronucleata</taxon>
        <taxon>Oligohymenophorea</taxon>
        <taxon>Peniculida</taxon>
        <taxon>Parameciidae</taxon>
        <taxon>Paramecium</taxon>
    </lineage>
</organism>
<sequence length="110" mass="14063">MNFSLDEMRKEQIEDMKKVRSIKKQIQHDIEKLKSEIQLKITFEYSKNKIQKMFWKEKKKDYKRKQFQEEKHINKEYQIFYKIVNNYRDYNHNRFYSRQSARFKKYKEFS</sequence>
<name>A0A8S1UJX5_9CILI</name>
<evidence type="ECO:0000313" key="1">
    <source>
        <dbReference type="EMBL" id="CAD8165130.1"/>
    </source>
</evidence>
<keyword evidence="2" id="KW-1185">Reference proteome</keyword>